<feature type="transmembrane region" description="Helical" evidence="1">
    <location>
        <begin position="174"/>
        <end position="196"/>
    </location>
</feature>
<proteinExistence type="predicted"/>
<organism evidence="2 3">
    <name type="scientific">Immersiella caudata</name>
    <dbReference type="NCBI Taxonomy" id="314043"/>
    <lineage>
        <taxon>Eukaryota</taxon>
        <taxon>Fungi</taxon>
        <taxon>Dikarya</taxon>
        <taxon>Ascomycota</taxon>
        <taxon>Pezizomycotina</taxon>
        <taxon>Sordariomycetes</taxon>
        <taxon>Sordariomycetidae</taxon>
        <taxon>Sordariales</taxon>
        <taxon>Lasiosphaeriaceae</taxon>
        <taxon>Immersiella</taxon>
    </lineage>
</organism>
<feature type="transmembrane region" description="Helical" evidence="1">
    <location>
        <begin position="117"/>
        <end position="139"/>
    </location>
</feature>
<keyword evidence="1" id="KW-1133">Transmembrane helix</keyword>
<evidence type="ECO:0000313" key="3">
    <source>
        <dbReference type="Proteomes" id="UP001175000"/>
    </source>
</evidence>
<keyword evidence="1" id="KW-0472">Membrane</keyword>
<comment type="caution">
    <text evidence="2">The sequence shown here is derived from an EMBL/GenBank/DDBJ whole genome shotgun (WGS) entry which is preliminary data.</text>
</comment>
<sequence length="381" mass="43506">MSVALNLAPLLKNLTWLDFDPRRNCTWAGRLLGQVYRQEGDEIFEGPSFLSVVMFARSCAPISLATVTPGEIYDWVVNMSSENGMTYLELTNATRKYCLKEYCQSLKWEGNPDLSGIGVFTAYFFQAALTALFLLAYLYRDLRHRMTKERAREGTTLPLRSPHAQAPLDRCLEIFWVSSFYFGLGMTIAAVSITFIEEASEHTVFFSLLGTLASTSVLANLWPWYYRNCAHPHLAMIGLCLLCALLTVVGEAYVYMSSHWGNSFERNCFYRLPARGKVMGLLFFSRSVGWLVLVYTVLLWCAKRFLGWQLATLKSWLRYIVSLAAFLLLWISLGLFVQLRSEMTDYVEDSYAENDWGFGQILAVVAWLPTAVEFFRVWACE</sequence>
<reference evidence="2" key="1">
    <citation type="submission" date="2023-06" db="EMBL/GenBank/DDBJ databases">
        <title>Genome-scale phylogeny and comparative genomics of the fungal order Sordariales.</title>
        <authorList>
            <consortium name="Lawrence Berkeley National Laboratory"/>
            <person name="Hensen N."/>
            <person name="Bonometti L."/>
            <person name="Westerberg I."/>
            <person name="Brannstrom I.O."/>
            <person name="Guillou S."/>
            <person name="Cros-Aarteil S."/>
            <person name="Calhoun S."/>
            <person name="Haridas S."/>
            <person name="Kuo A."/>
            <person name="Mondo S."/>
            <person name="Pangilinan J."/>
            <person name="Riley R."/>
            <person name="Labutti K."/>
            <person name="Andreopoulos B."/>
            <person name="Lipzen A."/>
            <person name="Chen C."/>
            <person name="Yanf M."/>
            <person name="Daum C."/>
            <person name="Ng V."/>
            <person name="Clum A."/>
            <person name="Steindorff A."/>
            <person name="Ohm R."/>
            <person name="Martin F."/>
            <person name="Silar P."/>
            <person name="Natvig D."/>
            <person name="Lalanne C."/>
            <person name="Gautier V."/>
            <person name="Ament-Velasquez S.L."/>
            <person name="Kruys A."/>
            <person name="Hutchinson M.I."/>
            <person name="Powell A.J."/>
            <person name="Barry K."/>
            <person name="Miller A.N."/>
            <person name="Grigoriev I.V."/>
            <person name="Debuchy R."/>
            <person name="Gladieux P."/>
            <person name="Thoren M.H."/>
            <person name="Johannesson H."/>
        </authorList>
    </citation>
    <scope>NUCLEOTIDE SEQUENCE</scope>
    <source>
        <strain evidence="2">CBS 606.72</strain>
    </source>
</reference>
<feature type="transmembrane region" description="Helical" evidence="1">
    <location>
        <begin position="319"/>
        <end position="337"/>
    </location>
</feature>
<feature type="transmembrane region" description="Helical" evidence="1">
    <location>
        <begin position="202"/>
        <end position="222"/>
    </location>
</feature>
<evidence type="ECO:0000313" key="2">
    <source>
        <dbReference type="EMBL" id="KAK0622688.1"/>
    </source>
</evidence>
<dbReference type="Proteomes" id="UP001175000">
    <property type="component" value="Unassembled WGS sequence"/>
</dbReference>
<gene>
    <name evidence="2" type="ORF">B0T14DRAFT_553051</name>
</gene>
<evidence type="ECO:0000256" key="1">
    <source>
        <dbReference type="SAM" id="Phobius"/>
    </source>
</evidence>
<protein>
    <submittedName>
        <fullName evidence="2">Uncharacterized protein</fullName>
    </submittedName>
</protein>
<dbReference type="EMBL" id="JAULSU010000003">
    <property type="protein sequence ID" value="KAK0622688.1"/>
    <property type="molecule type" value="Genomic_DNA"/>
</dbReference>
<feature type="transmembrane region" description="Helical" evidence="1">
    <location>
        <begin position="234"/>
        <end position="256"/>
    </location>
</feature>
<accession>A0AA40C377</accession>
<dbReference type="AlphaFoldDB" id="A0AA40C377"/>
<feature type="transmembrane region" description="Helical" evidence="1">
    <location>
        <begin position="276"/>
        <end position="298"/>
    </location>
</feature>
<keyword evidence="3" id="KW-1185">Reference proteome</keyword>
<keyword evidence="1" id="KW-0812">Transmembrane</keyword>
<feature type="transmembrane region" description="Helical" evidence="1">
    <location>
        <begin position="357"/>
        <end position="379"/>
    </location>
</feature>
<name>A0AA40C377_9PEZI</name>